<evidence type="ECO:0000256" key="5">
    <source>
        <dbReference type="ARBA" id="ARBA00022741"/>
    </source>
</evidence>
<dbReference type="InterPro" id="IPR041010">
    <property type="entry name" value="Znf-ACC"/>
</dbReference>
<accession>U2DSE7</accession>
<dbReference type="InParanoid" id="U2DSE7"/>
<keyword evidence="5 13" id="KW-0547">Nucleotide-binding</keyword>
<reference evidence="15 16" key="2">
    <citation type="journal article" date="2013" name="PLoS ONE">
        <title>INDIGO - INtegrated Data Warehouse of MIcrobial GenOmes with Examples from the Red Sea Extremophiles.</title>
        <authorList>
            <person name="Alam I."/>
            <person name="Antunes A."/>
            <person name="Kamau A.A."/>
            <person name="Ba Alawi W."/>
            <person name="Kalkatawi M."/>
            <person name="Stingl U."/>
            <person name="Bajic V.B."/>
        </authorList>
    </citation>
    <scope>NUCLEOTIDE SEQUENCE [LARGE SCALE GENOMIC DNA]</scope>
    <source>
        <strain evidence="15 16">SSD-17B</strain>
    </source>
</reference>
<comment type="caution">
    <text evidence="15">The sequence shown here is derived from an EMBL/GenBank/DDBJ whole genome shotgun (WGS) entry which is preliminary data.</text>
</comment>
<dbReference type="RefSeq" id="WP_008826637.1">
    <property type="nucleotide sequence ID" value="NZ_AFNU02000011.1"/>
</dbReference>
<evidence type="ECO:0000313" key="15">
    <source>
        <dbReference type="EMBL" id="ERJ11452.1"/>
    </source>
</evidence>
<dbReference type="PANTHER" id="PTHR42995">
    <property type="entry name" value="ACETYL-COENZYME A CARBOXYLASE CARBOXYL TRANSFERASE SUBUNIT BETA, CHLOROPLASTIC"/>
    <property type="match status" value="1"/>
</dbReference>
<dbReference type="eggNOG" id="COG0777">
    <property type="taxonomic scope" value="Bacteria"/>
</dbReference>
<organism evidence="15 16">
    <name type="scientific">Haloplasma contractile SSD-17B</name>
    <dbReference type="NCBI Taxonomy" id="1033810"/>
    <lineage>
        <taxon>Bacteria</taxon>
        <taxon>Bacillati</taxon>
        <taxon>Mycoplasmatota</taxon>
        <taxon>Mollicutes</taxon>
        <taxon>Haloplasmatales</taxon>
        <taxon>Haloplasmataceae</taxon>
        <taxon>Haloplasma</taxon>
    </lineage>
</organism>
<dbReference type="UniPathway" id="UPA00655">
    <property type="reaction ID" value="UER00711"/>
</dbReference>
<keyword evidence="6 13" id="KW-0863">Zinc-finger</keyword>
<comment type="catalytic activity">
    <reaction evidence="13">
        <text>N(6)-carboxybiotinyl-L-lysyl-[protein] + acetyl-CoA = N(6)-biotinyl-L-lysyl-[protein] + malonyl-CoA</text>
        <dbReference type="Rhea" id="RHEA:54728"/>
        <dbReference type="Rhea" id="RHEA-COMP:10505"/>
        <dbReference type="Rhea" id="RHEA-COMP:10506"/>
        <dbReference type="ChEBI" id="CHEBI:57288"/>
        <dbReference type="ChEBI" id="CHEBI:57384"/>
        <dbReference type="ChEBI" id="CHEBI:83144"/>
        <dbReference type="ChEBI" id="CHEBI:83145"/>
        <dbReference type="EC" id="2.1.3.15"/>
    </reaction>
</comment>
<comment type="cofactor">
    <cofactor evidence="13">
        <name>Zn(2+)</name>
        <dbReference type="ChEBI" id="CHEBI:29105"/>
    </cofactor>
    <text evidence="13">Binds 1 zinc ion per subunit.</text>
</comment>
<dbReference type="GO" id="GO:0005524">
    <property type="term" value="F:ATP binding"/>
    <property type="evidence" value="ECO:0007669"/>
    <property type="project" value="UniProtKB-KW"/>
</dbReference>
<comment type="function">
    <text evidence="12 13">Component of the acetyl coenzyme A carboxylase (ACC) complex. Biotin carboxylase (BC) catalyzes the carboxylation of biotin on its carrier protein (BCCP) and then the CO(2) group is transferred by the transcarboxylase to acetyl-CoA to form malonyl-CoA.</text>
</comment>
<dbReference type="Gene3D" id="3.90.226.10">
    <property type="entry name" value="2-enoyl-CoA Hydratase, Chain A, domain 1"/>
    <property type="match status" value="1"/>
</dbReference>
<dbReference type="Pfam" id="PF17848">
    <property type="entry name" value="Zn_ribbon_ACC"/>
    <property type="match status" value="1"/>
</dbReference>
<keyword evidence="4 13" id="KW-0479">Metal-binding</keyword>
<evidence type="ECO:0000256" key="9">
    <source>
        <dbReference type="ARBA" id="ARBA00022840"/>
    </source>
</evidence>
<dbReference type="PANTHER" id="PTHR42995:SF5">
    <property type="entry name" value="ACETYL-COENZYME A CARBOXYLASE CARBOXYL TRANSFERASE SUBUNIT BETA, CHLOROPLASTIC"/>
    <property type="match status" value="1"/>
</dbReference>
<name>U2DSE7_9MOLU</name>
<dbReference type="GO" id="GO:0003989">
    <property type="term" value="F:acetyl-CoA carboxylase activity"/>
    <property type="evidence" value="ECO:0007669"/>
    <property type="project" value="InterPro"/>
</dbReference>
<dbReference type="InterPro" id="IPR034733">
    <property type="entry name" value="AcCoA_carboxyl_beta"/>
</dbReference>
<evidence type="ECO:0000256" key="8">
    <source>
        <dbReference type="ARBA" id="ARBA00022833"/>
    </source>
</evidence>
<gene>
    <name evidence="13 15" type="primary">accD</name>
    <name evidence="15" type="ORF">HLPCO_002574</name>
</gene>
<feature type="domain" description="CoA carboxyltransferase N-terminal" evidence="14">
    <location>
        <begin position="36"/>
        <end position="298"/>
    </location>
</feature>
<comment type="similarity">
    <text evidence="13">Belongs to the AccD/PCCB family.</text>
</comment>
<reference evidence="15 16" key="1">
    <citation type="journal article" date="2011" name="J. Bacteriol.">
        <title>Genome sequence of Haloplasma contractile, an unusual contractile bacterium from a deep-sea anoxic brine lake.</title>
        <authorList>
            <person name="Antunes A."/>
            <person name="Alam I."/>
            <person name="El Dorry H."/>
            <person name="Siam R."/>
            <person name="Robertson A."/>
            <person name="Bajic V.B."/>
            <person name="Stingl U."/>
        </authorList>
    </citation>
    <scope>NUCLEOTIDE SEQUENCE [LARGE SCALE GENOMIC DNA]</scope>
    <source>
        <strain evidence="15 16">SSD-17B</strain>
    </source>
</reference>
<dbReference type="InterPro" id="IPR000438">
    <property type="entry name" value="Acetyl_CoA_COase_Trfase_b_su"/>
</dbReference>
<dbReference type="PRINTS" id="PR01070">
    <property type="entry name" value="ACCCTRFRASEB"/>
</dbReference>
<keyword evidence="10 13" id="KW-0443">Lipid metabolism</keyword>
<dbReference type="GO" id="GO:0008270">
    <property type="term" value="F:zinc ion binding"/>
    <property type="evidence" value="ECO:0007669"/>
    <property type="project" value="UniProtKB-UniRule"/>
</dbReference>
<keyword evidence="11 13" id="KW-0275">Fatty acid biosynthesis</keyword>
<dbReference type="GO" id="GO:0006633">
    <property type="term" value="P:fatty acid biosynthetic process"/>
    <property type="evidence" value="ECO:0007669"/>
    <property type="project" value="UniProtKB-KW"/>
</dbReference>
<dbReference type="GO" id="GO:0009317">
    <property type="term" value="C:acetyl-CoA carboxylase complex"/>
    <property type="evidence" value="ECO:0007669"/>
    <property type="project" value="InterPro"/>
</dbReference>
<keyword evidence="16" id="KW-1185">Reference proteome</keyword>
<dbReference type="AlphaFoldDB" id="U2DSE7"/>
<comment type="subcellular location">
    <subcellularLocation>
        <location evidence="1 13">Cytoplasm</location>
    </subcellularLocation>
</comment>
<dbReference type="FunCoup" id="U2DSE7">
    <property type="interactions" value="221"/>
</dbReference>
<protein>
    <recommendedName>
        <fullName evidence="13">Acetyl-coenzyme A carboxylase carboxyl transferase subunit beta</fullName>
        <shortName evidence="13">ACCase subunit beta</shortName>
        <shortName evidence="13">Acetyl-CoA carboxylase carboxyltransferase subunit beta</shortName>
        <ecNumber evidence="13">2.1.3.15</ecNumber>
    </recommendedName>
</protein>
<keyword evidence="3 13" id="KW-0808">Transferase</keyword>
<evidence type="ECO:0000256" key="12">
    <source>
        <dbReference type="ARBA" id="ARBA00025280"/>
    </source>
</evidence>
<dbReference type="Pfam" id="PF01039">
    <property type="entry name" value="Carboxyl_trans"/>
    <property type="match status" value="1"/>
</dbReference>
<sequence>MRNIFVERKMKLDVFKKTFRKKAYKSNVKIDIPDGLFIKCTECEETIFQKDNEYNLHVCPKCGKHFRINSRERIRMTVDQNSFTELFQDVISTNPLNFPGYTEKVEKYQTKTEQNEALVCGECTIAENRAVVAVLDSFFMMGSMGSVVGEKLTRSIEYATKHQLPLIVFSASGGARMQEGILSLMQMAKTSAAISRHHDKGLLYISVLTHPTTGGVAASFAMLGDIILAEPGSLIGFAGQRVIKQTINQDLPEGFQSAEFQLDKGFIDKIVKRNEMKDTLSKLLSFHNRGDKHDKPNK</sequence>
<dbReference type="GO" id="GO:2001295">
    <property type="term" value="P:malonyl-CoA biosynthetic process"/>
    <property type="evidence" value="ECO:0007669"/>
    <property type="project" value="UniProtKB-UniRule"/>
</dbReference>
<dbReference type="EMBL" id="AFNU02000011">
    <property type="protein sequence ID" value="ERJ11452.1"/>
    <property type="molecule type" value="Genomic_DNA"/>
</dbReference>
<dbReference type="InterPro" id="IPR029045">
    <property type="entry name" value="ClpP/crotonase-like_dom_sf"/>
</dbReference>
<evidence type="ECO:0000256" key="10">
    <source>
        <dbReference type="ARBA" id="ARBA00023098"/>
    </source>
</evidence>
<dbReference type="NCBIfam" id="TIGR00515">
    <property type="entry name" value="accD"/>
    <property type="match status" value="1"/>
</dbReference>
<dbReference type="STRING" id="1033810.HLPCO_002574"/>
<evidence type="ECO:0000256" key="2">
    <source>
        <dbReference type="ARBA" id="ARBA00022516"/>
    </source>
</evidence>
<keyword evidence="7 13" id="KW-0276">Fatty acid metabolism</keyword>
<keyword evidence="9 13" id="KW-0067">ATP-binding</keyword>
<comment type="pathway">
    <text evidence="13">Lipid metabolism; malonyl-CoA biosynthesis; malonyl-CoA from acetyl-CoA: step 1/1.</text>
</comment>
<feature type="binding site" evidence="13">
    <location>
        <position position="40"/>
    </location>
    <ligand>
        <name>Zn(2+)</name>
        <dbReference type="ChEBI" id="CHEBI:29105"/>
    </ligand>
</feature>
<feature type="zinc finger region" description="C4-type" evidence="13">
    <location>
        <begin position="40"/>
        <end position="62"/>
    </location>
</feature>
<keyword evidence="13" id="KW-0963">Cytoplasm</keyword>
<dbReference type="SUPFAM" id="SSF52096">
    <property type="entry name" value="ClpP/crotonase"/>
    <property type="match status" value="1"/>
</dbReference>
<feature type="binding site" evidence="13">
    <location>
        <position position="59"/>
    </location>
    <ligand>
        <name>Zn(2+)</name>
        <dbReference type="ChEBI" id="CHEBI:29105"/>
    </ligand>
</feature>
<dbReference type="EC" id="2.1.3.15" evidence="13"/>
<evidence type="ECO:0000313" key="16">
    <source>
        <dbReference type="Proteomes" id="UP000005707"/>
    </source>
</evidence>
<comment type="subunit">
    <text evidence="13">Acetyl-CoA carboxylase is a heterohexamer composed of biotin carboxyl carrier protein (AccB), biotin carboxylase (AccC) and two subunits each of ACCase subunit alpha (AccA) and ACCase subunit beta (AccD).</text>
</comment>
<dbReference type="Proteomes" id="UP000005707">
    <property type="component" value="Unassembled WGS sequence"/>
</dbReference>
<dbReference type="InterPro" id="IPR011762">
    <property type="entry name" value="COA_CT_N"/>
</dbReference>
<evidence type="ECO:0000256" key="4">
    <source>
        <dbReference type="ARBA" id="ARBA00022723"/>
    </source>
</evidence>
<evidence type="ECO:0000256" key="6">
    <source>
        <dbReference type="ARBA" id="ARBA00022771"/>
    </source>
</evidence>
<evidence type="ECO:0000256" key="11">
    <source>
        <dbReference type="ARBA" id="ARBA00023160"/>
    </source>
</evidence>
<keyword evidence="2 13" id="KW-0444">Lipid biosynthesis</keyword>
<evidence type="ECO:0000256" key="1">
    <source>
        <dbReference type="ARBA" id="ARBA00004496"/>
    </source>
</evidence>
<feature type="binding site" evidence="13">
    <location>
        <position position="43"/>
    </location>
    <ligand>
        <name>Zn(2+)</name>
        <dbReference type="ChEBI" id="CHEBI:29105"/>
    </ligand>
</feature>
<keyword evidence="15" id="KW-0436">Ligase</keyword>
<dbReference type="PROSITE" id="PS50980">
    <property type="entry name" value="COA_CT_NTER"/>
    <property type="match status" value="1"/>
</dbReference>
<dbReference type="GO" id="GO:0016743">
    <property type="term" value="F:carboxyl- or carbamoyltransferase activity"/>
    <property type="evidence" value="ECO:0007669"/>
    <property type="project" value="UniProtKB-UniRule"/>
</dbReference>
<dbReference type="OrthoDB" id="9772975at2"/>
<evidence type="ECO:0000259" key="14">
    <source>
        <dbReference type="PROSITE" id="PS50980"/>
    </source>
</evidence>
<evidence type="ECO:0000256" key="13">
    <source>
        <dbReference type="HAMAP-Rule" id="MF_01395"/>
    </source>
</evidence>
<evidence type="ECO:0000256" key="3">
    <source>
        <dbReference type="ARBA" id="ARBA00022679"/>
    </source>
</evidence>
<proteinExistence type="inferred from homology"/>
<feature type="binding site" evidence="13">
    <location>
        <position position="62"/>
    </location>
    <ligand>
        <name>Zn(2+)</name>
        <dbReference type="ChEBI" id="CHEBI:29105"/>
    </ligand>
</feature>
<evidence type="ECO:0000256" key="7">
    <source>
        <dbReference type="ARBA" id="ARBA00022832"/>
    </source>
</evidence>
<dbReference type="HAMAP" id="MF_01395">
    <property type="entry name" value="AcetylCoA_CT_beta"/>
    <property type="match status" value="1"/>
</dbReference>
<keyword evidence="8 13" id="KW-0862">Zinc</keyword>